<reference evidence="2 3" key="3">
    <citation type="journal article" date="2011" name="Nat. Chem. Biol.">
        <title>Reveromycin A biosynthesis uses RevG and RevJ for stereospecific spiroacetal formation.</title>
        <authorList>
            <person name="Takahashi S."/>
            <person name="Toyoda A."/>
            <person name="Sekiyama Y."/>
            <person name="Takagi H."/>
            <person name="Nogawa T."/>
            <person name="Uramoto M."/>
            <person name="Suzuki R."/>
            <person name="Koshino H."/>
            <person name="Kumano T."/>
            <person name="Panthee S."/>
            <person name="Dairi T."/>
            <person name="Ishikawa J."/>
            <person name="Ikeda H."/>
            <person name="Sakaki Y."/>
            <person name="Osada H."/>
        </authorList>
    </citation>
    <scope>NUCLEOTIDE SEQUENCE [LARGE SCALE GENOMIC DNA]</scope>
    <source>
        <strain evidence="2 3">SN-593</strain>
    </source>
</reference>
<keyword evidence="3" id="KW-1185">Reference proteome</keyword>
<accession>A0A7U3VSU2</accession>
<dbReference type="InterPro" id="IPR030678">
    <property type="entry name" value="Peptide/Ni-bd"/>
</dbReference>
<dbReference type="InterPro" id="IPR000914">
    <property type="entry name" value="SBP_5_dom"/>
</dbReference>
<dbReference type="AlphaFoldDB" id="A0A7U3VSU2"/>
<evidence type="ECO:0000259" key="1">
    <source>
        <dbReference type="Pfam" id="PF00496"/>
    </source>
</evidence>
<reference evidence="2 3" key="2">
    <citation type="journal article" date="2011" name="J. Antibiot.">
        <title>Furaquinocins I and J: novel polyketide isoprenoid hybrid compounds from Streptomyces reveromyceticus SN-593.</title>
        <authorList>
            <person name="Panthee S."/>
            <person name="Takahashi S."/>
            <person name="Takagi H."/>
            <person name="Nogawa T."/>
            <person name="Oowada E."/>
            <person name="Uramoto M."/>
            <person name="Osada H."/>
        </authorList>
    </citation>
    <scope>NUCLEOTIDE SEQUENCE [LARGE SCALE GENOMIC DNA]</scope>
    <source>
        <strain evidence="2 3">SN-593</strain>
    </source>
</reference>
<evidence type="ECO:0000313" key="2">
    <source>
        <dbReference type="EMBL" id="BBB02313.1"/>
    </source>
</evidence>
<dbReference type="InterPro" id="IPR039424">
    <property type="entry name" value="SBP_5"/>
</dbReference>
<dbReference type="GO" id="GO:0042597">
    <property type="term" value="C:periplasmic space"/>
    <property type="evidence" value="ECO:0007669"/>
    <property type="project" value="UniProtKB-ARBA"/>
</dbReference>
<name>A0A7U3VSU2_9ACTN</name>
<dbReference type="Proteomes" id="UP000595703">
    <property type="component" value="Chromosome"/>
</dbReference>
<dbReference type="EMBL" id="AP018365">
    <property type="protein sequence ID" value="BBB02313.1"/>
    <property type="molecule type" value="Genomic_DNA"/>
</dbReference>
<dbReference type="PIRSF" id="PIRSF002741">
    <property type="entry name" value="MppA"/>
    <property type="match status" value="1"/>
</dbReference>
<evidence type="ECO:0000313" key="3">
    <source>
        <dbReference type="Proteomes" id="UP000595703"/>
    </source>
</evidence>
<dbReference type="CDD" id="cd08512">
    <property type="entry name" value="PBP2_NikA_DppA_OppA_like_7"/>
    <property type="match status" value="1"/>
</dbReference>
<dbReference type="Gene3D" id="3.90.76.10">
    <property type="entry name" value="Dipeptide-binding Protein, Domain 1"/>
    <property type="match status" value="1"/>
</dbReference>
<dbReference type="Pfam" id="PF00496">
    <property type="entry name" value="SBP_bac_5"/>
    <property type="match status" value="1"/>
</dbReference>
<dbReference type="Gene3D" id="3.40.190.10">
    <property type="entry name" value="Periplasmic binding protein-like II"/>
    <property type="match status" value="1"/>
</dbReference>
<feature type="domain" description="Solute-binding protein family 5" evidence="1">
    <location>
        <begin position="95"/>
        <end position="447"/>
    </location>
</feature>
<reference evidence="2 3" key="1">
    <citation type="journal article" date="2010" name="J. Bacteriol.">
        <title>Biochemical characterization of a novel indole prenyltransferase from Streptomyces sp. SN-593.</title>
        <authorList>
            <person name="Takahashi S."/>
            <person name="Takagi H."/>
            <person name="Toyoda A."/>
            <person name="Uramoto M."/>
            <person name="Nogawa T."/>
            <person name="Ueki M."/>
            <person name="Sakaki Y."/>
            <person name="Osada H."/>
        </authorList>
    </citation>
    <scope>NUCLEOTIDE SEQUENCE [LARGE SCALE GENOMIC DNA]</scope>
    <source>
        <strain evidence="2 3">SN-593</strain>
    </source>
</reference>
<reference evidence="2 3" key="4">
    <citation type="journal article" date="2020" name="Sci. Rep.">
        <title>beta-carboline chemical signals induce reveromycin production through a LuxR family regulator in Streptomyces sp. SN-593.</title>
        <authorList>
            <person name="Panthee S."/>
            <person name="Kito N."/>
            <person name="Hayashi T."/>
            <person name="Shimizu T."/>
            <person name="Ishikawa J."/>
            <person name="Hamamoto H."/>
            <person name="Osada H."/>
            <person name="Takahashi S."/>
        </authorList>
    </citation>
    <scope>NUCLEOTIDE SEQUENCE [LARGE SCALE GENOMIC DNA]</scope>
    <source>
        <strain evidence="2 3">SN-593</strain>
    </source>
</reference>
<dbReference type="GO" id="GO:1904680">
    <property type="term" value="F:peptide transmembrane transporter activity"/>
    <property type="evidence" value="ECO:0007669"/>
    <property type="project" value="TreeGrafter"/>
</dbReference>
<gene>
    <name evidence="2" type="ORF">RVR_10198</name>
</gene>
<dbReference type="KEGG" id="arev:RVR_10198"/>
<sequence length="533" mass="56584">MSAFLRSHASTPAPARARRMAVTVVSTALLGATACTAGSTTGGSASTGAKNSSLVYAYRNEVTTLDPAQSSYAQTDNVDQLLYDTLVGYDTKGTMVPRLATASTYGKGLTSVAITLRAGVTFHDGTPLTATDVAYSLDRYRDIKTGIAAQMSSYASTQVIDAHHLTVRLKKPDPLFLGALSRVYIVNSALVQKHAGTDRGQSYLLDHDAGSGPYTLKSASSGTYTTTRYAHYWAYEDDRPRTFTLRRIDEFATVRDELKAGTVDLGQVSPDFAADLKQAGLKTEDISGGQAIIYFNTSHGPLADKPLREALRAVYDYAGGLKNIRAGRGTLADGPLPTNMTCRPTLPAVHQDLAAAKKDLAASGLKSRTLTMRYQPAFAEQASEATLLQSDLKQIGVTLKLQPIAFADYLTMLDDPAKIPDIMLLTESAPYPDAGVMVTTTYSSTATGTNKGAYRNPRVDALLDKAADTTDATTRCGLYSDAQKIIDSDAASMPLYTIDNTYAGRADIDGIDIPAAAGGVSLRDLTVGSGQGS</sequence>
<dbReference type="SUPFAM" id="SSF53850">
    <property type="entry name" value="Periplasmic binding protein-like II"/>
    <property type="match status" value="1"/>
</dbReference>
<organism evidence="2 3">
    <name type="scientific">Actinacidiphila reveromycinica</name>
    <dbReference type="NCBI Taxonomy" id="659352"/>
    <lineage>
        <taxon>Bacteria</taxon>
        <taxon>Bacillati</taxon>
        <taxon>Actinomycetota</taxon>
        <taxon>Actinomycetes</taxon>
        <taxon>Kitasatosporales</taxon>
        <taxon>Streptomycetaceae</taxon>
        <taxon>Actinacidiphila</taxon>
    </lineage>
</organism>
<dbReference type="Gene3D" id="3.10.105.10">
    <property type="entry name" value="Dipeptide-binding Protein, Domain 3"/>
    <property type="match status" value="1"/>
</dbReference>
<dbReference type="GO" id="GO:0043190">
    <property type="term" value="C:ATP-binding cassette (ABC) transporter complex"/>
    <property type="evidence" value="ECO:0007669"/>
    <property type="project" value="InterPro"/>
</dbReference>
<proteinExistence type="predicted"/>
<dbReference type="RefSeq" id="WP_202238253.1">
    <property type="nucleotide sequence ID" value="NZ_AP018365.1"/>
</dbReference>
<protein>
    <recommendedName>
        <fullName evidence="1">Solute-binding protein family 5 domain-containing protein</fullName>
    </recommendedName>
</protein>
<dbReference type="PROSITE" id="PS51257">
    <property type="entry name" value="PROKAR_LIPOPROTEIN"/>
    <property type="match status" value="1"/>
</dbReference>
<dbReference type="PANTHER" id="PTHR30290">
    <property type="entry name" value="PERIPLASMIC BINDING COMPONENT OF ABC TRANSPORTER"/>
    <property type="match status" value="1"/>
</dbReference>
<dbReference type="GO" id="GO:0015833">
    <property type="term" value="P:peptide transport"/>
    <property type="evidence" value="ECO:0007669"/>
    <property type="project" value="TreeGrafter"/>
</dbReference>